<dbReference type="EMBL" id="RPFJ01000032">
    <property type="protein sequence ID" value="RPD93228.1"/>
    <property type="molecule type" value="Genomic_DNA"/>
</dbReference>
<proteinExistence type="predicted"/>
<evidence type="ECO:0000259" key="3">
    <source>
        <dbReference type="Pfam" id="PF13192"/>
    </source>
</evidence>
<dbReference type="NCBIfam" id="TIGR00412">
    <property type="entry name" value="redox_disulf_2"/>
    <property type="match status" value="1"/>
</dbReference>
<protein>
    <submittedName>
        <fullName evidence="4">Thioredoxin family protein</fullName>
    </submittedName>
</protein>
<keyword evidence="2" id="KW-1015">Disulfide bond</keyword>
<dbReference type="InterPro" id="IPR012336">
    <property type="entry name" value="Thioredoxin-like_fold"/>
</dbReference>
<feature type="active site" description="Nucleophile" evidence="1">
    <location>
        <position position="15"/>
    </location>
</feature>
<dbReference type="SUPFAM" id="SSF52833">
    <property type="entry name" value="Thioredoxin-like"/>
    <property type="match status" value="1"/>
</dbReference>
<dbReference type="AlphaFoldDB" id="A0A3N4NEK8"/>
<dbReference type="Gene3D" id="3.40.30.10">
    <property type="entry name" value="Glutaredoxin"/>
    <property type="match status" value="1"/>
</dbReference>
<evidence type="ECO:0000256" key="2">
    <source>
        <dbReference type="PIRSR" id="PIRSR037031-51"/>
    </source>
</evidence>
<sequence>MSKVIKILGTGCPKCQSMTGVVSEVVSENNIEATIEKVEDIMEIMKYNVMTTPALVIDDVITIKGRVPSKDEVLNLLN</sequence>
<comment type="caution">
    <text evidence="4">The sequence shown here is derived from an EMBL/GenBank/DDBJ whole genome shotgun (WGS) entry which is preliminary data.</text>
</comment>
<reference evidence="4 5" key="1">
    <citation type="submission" date="2018-11" db="EMBL/GenBank/DDBJ databases">
        <title>Aureibaculum marinum gen. nov., sp. nov., a member of the family Flavobacteriaceae isolated from the Bohai Sea.</title>
        <authorList>
            <person name="Ji X."/>
        </authorList>
    </citation>
    <scope>NUCLEOTIDE SEQUENCE [LARGE SCALE GENOMIC DNA]</scope>
    <source>
        <strain evidence="4 5">BH-SD17</strain>
    </source>
</reference>
<feature type="active site" description="Nucleophile" evidence="1">
    <location>
        <position position="12"/>
    </location>
</feature>
<dbReference type="PANTHER" id="PTHR36450">
    <property type="entry name" value="THIOREDOXIN"/>
    <property type="match status" value="1"/>
</dbReference>
<dbReference type="RefSeq" id="WP_123898934.1">
    <property type="nucleotide sequence ID" value="NZ_RPFJ01000032.1"/>
</dbReference>
<dbReference type="Pfam" id="PF13192">
    <property type="entry name" value="Thioredoxin_3"/>
    <property type="match status" value="1"/>
</dbReference>
<dbReference type="InterPro" id="IPR036249">
    <property type="entry name" value="Thioredoxin-like_sf"/>
</dbReference>
<dbReference type="OrthoDB" id="9800630at2"/>
<keyword evidence="2" id="KW-0676">Redox-active center</keyword>
<feature type="disulfide bond" description="Redox-active" evidence="2">
    <location>
        <begin position="12"/>
        <end position="15"/>
    </location>
</feature>
<dbReference type="Proteomes" id="UP000270856">
    <property type="component" value="Unassembled WGS sequence"/>
</dbReference>
<organism evidence="4 5">
    <name type="scientific">Aureibaculum marinum</name>
    <dbReference type="NCBI Taxonomy" id="2487930"/>
    <lineage>
        <taxon>Bacteria</taxon>
        <taxon>Pseudomonadati</taxon>
        <taxon>Bacteroidota</taxon>
        <taxon>Flavobacteriia</taxon>
        <taxon>Flavobacteriales</taxon>
        <taxon>Flavobacteriaceae</taxon>
        <taxon>Aureibaculum</taxon>
    </lineage>
</organism>
<gene>
    <name evidence="4" type="ORF">EGM88_13415</name>
</gene>
<keyword evidence="5" id="KW-1185">Reference proteome</keyword>
<accession>A0A3N4NEK8</accession>
<evidence type="ECO:0000313" key="5">
    <source>
        <dbReference type="Proteomes" id="UP000270856"/>
    </source>
</evidence>
<dbReference type="PANTHER" id="PTHR36450:SF1">
    <property type="entry name" value="THIOREDOXIN"/>
    <property type="match status" value="1"/>
</dbReference>
<name>A0A3N4NEK8_9FLAO</name>
<dbReference type="PIRSF" id="PIRSF037031">
    <property type="entry name" value="Redox_disulphide_2"/>
    <property type="match status" value="1"/>
</dbReference>
<dbReference type="InterPro" id="IPR005243">
    <property type="entry name" value="THIRX-like_proc"/>
</dbReference>
<feature type="domain" description="Thioredoxin-like fold" evidence="3">
    <location>
        <begin position="5"/>
        <end position="77"/>
    </location>
</feature>
<evidence type="ECO:0000313" key="4">
    <source>
        <dbReference type="EMBL" id="RPD93228.1"/>
    </source>
</evidence>
<evidence type="ECO:0000256" key="1">
    <source>
        <dbReference type="PIRSR" id="PIRSR037031-50"/>
    </source>
</evidence>